<name>A0A380NGG7_9FIRM</name>
<dbReference type="SUPFAM" id="SSF161111">
    <property type="entry name" value="Cation efflux protein transmembrane domain-like"/>
    <property type="match status" value="1"/>
</dbReference>
<keyword evidence="11" id="KW-1185">Reference proteome</keyword>
<evidence type="ECO:0000256" key="7">
    <source>
        <dbReference type="SAM" id="Phobius"/>
    </source>
</evidence>
<organism evidence="10 11">
    <name type="scientific">Veillonella criceti</name>
    <dbReference type="NCBI Taxonomy" id="103891"/>
    <lineage>
        <taxon>Bacteria</taxon>
        <taxon>Bacillati</taxon>
        <taxon>Bacillota</taxon>
        <taxon>Negativicutes</taxon>
        <taxon>Veillonellales</taxon>
        <taxon>Veillonellaceae</taxon>
        <taxon>Veillonella</taxon>
    </lineage>
</organism>
<evidence type="ECO:0000256" key="5">
    <source>
        <dbReference type="ARBA" id="ARBA00022989"/>
    </source>
</evidence>
<comment type="subcellular location">
    <subcellularLocation>
        <location evidence="1">Membrane</location>
        <topology evidence="1">Multi-pass membrane protein</topology>
    </subcellularLocation>
</comment>
<sequence>MQEQLIRWFVKDYDCIKAPAVRTRYGNLTSIVGIVTNLIISLGELIVGFLIGSIAMISDAIHDLADAGGSTISLVSFRFSAKKADQEHPYGHGRIEYLLSIGFSILLFVVAIQLLIESVGRILHPEIVEFSIWALVVMLCAMGLKVWLYSFFKSIGERINSPILKANGLEYLSDVWATLGITLGLVVGGLFQIPVDGYLGAIVSVMIGRAGYHVLADAISRLLGNEPSPEMVKDIANFVKSYPGVLGIHDLMIHDYGPGHVFASIHVEVDAKEDVIKSHSLIDRIERDAQKELYIQLTIHMDPLLVTKESMALYDKIHTVVKAYDEKLSLHDLRAVKSDDKIHVLFDLVVPYSDRQRMDDIAKAIKKILEAMDPTFEITITAEHSYTGDENIHDYN</sequence>
<keyword evidence="5 7" id="KW-1133">Transmembrane helix</keyword>
<evidence type="ECO:0000256" key="4">
    <source>
        <dbReference type="ARBA" id="ARBA00022692"/>
    </source>
</evidence>
<evidence type="ECO:0000259" key="8">
    <source>
        <dbReference type="Pfam" id="PF01545"/>
    </source>
</evidence>
<dbReference type="InterPro" id="IPR036837">
    <property type="entry name" value="Cation_efflux_CTD_sf"/>
</dbReference>
<evidence type="ECO:0000259" key="9">
    <source>
        <dbReference type="Pfam" id="PF16916"/>
    </source>
</evidence>
<dbReference type="InterPro" id="IPR058533">
    <property type="entry name" value="Cation_efflux_TM"/>
</dbReference>
<dbReference type="Gene3D" id="3.30.70.1350">
    <property type="entry name" value="Cation efflux protein, cytoplasmic domain"/>
    <property type="match status" value="2"/>
</dbReference>
<evidence type="ECO:0000256" key="1">
    <source>
        <dbReference type="ARBA" id="ARBA00004141"/>
    </source>
</evidence>
<feature type="transmembrane region" description="Helical" evidence="7">
    <location>
        <begin position="97"/>
        <end position="116"/>
    </location>
</feature>
<dbReference type="InterPro" id="IPR002524">
    <property type="entry name" value="Cation_efflux"/>
</dbReference>
<dbReference type="PANTHER" id="PTHR43840:SF15">
    <property type="entry name" value="MITOCHONDRIAL METAL TRANSPORTER 1-RELATED"/>
    <property type="match status" value="1"/>
</dbReference>
<evidence type="ECO:0000256" key="3">
    <source>
        <dbReference type="ARBA" id="ARBA00022448"/>
    </source>
</evidence>
<keyword evidence="3" id="KW-0813">Transport</keyword>
<feature type="transmembrane region" description="Helical" evidence="7">
    <location>
        <begin position="171"/>
        <end position="191"/>
    </location>
</feature>
<keyword evidence="4 7" id="KW-0812">Transmembrane</keyword>
<feature type="transmembrane region" description="Helical" evidence="7">
    <location>
        <begin position="128"/>
        <end position="150"/>
    </location>
</feature>
<dbReference type="SUPFAM" id="SSF160240">
    <property type="entry name" value="Cation efflux protein cytoplasmic domain-like"/>
    <property type="match status" value="2"/>
</dbReference>
<dbReference type="InterPro" id="IPR027470">
    <property type="entry name" value="Cation_efflux_CTD"/>
</dbReference>
<reference evidence="10 11" key="1">
    <citation type="submission" date="2018-06" db="EMBL/GenBank/DDBJ databases">
        <authorList>
            <consortium name="Pathogen Informatics"/>
            <person name="Doyle S."/>
        </authorList>
    </citation>
    <scope>NUCLEOTIDE SEQUENCE [LARGE SCALE GENOMIC DNA]</scope>
    <source>
        <strain evidence="10 11">NCTC12020</strain>
    </source>
</reference>
<dbReference type="AlphaFoldDB" id="A0A380NGG7"/>
<dbReference type="RefSeq" id="WP_115309469.1">
    <property type="nucleotide sequence ID" value="NZ_UHIO01000001.1"/>
</dbReference>
<dbReference type="NCBIfam" id="TIGR01297">
    <property type="entry name" value="CDF"/>
    <property type="match status" value="1"/>
</dbReference>
<dbReference type="PANTHER" id="PTHR43840">
    <property type="entry name" value="MITOCHONDRIAL METAL TRANSPORTER 1-RELATED"/>
    <property type="match status" value="1"/>
</dbReference>
<evidence type="ECO:0000313" key="11">
    <source>
        <dbReference type="Proteomes" id="UP000255367"/>
    </source>
</evidence>
<dbReference type="GO" id="GO:0016020">
    <property type="term" value="C:membrane"/>
    <property type="evidence" value="ECO:0007669"/>
    <property type="project" value="UniProtKB-SubCell"/>
</dbReference>
<gene>
    <name evidence="10" type="primary">fieF</name>
    <name evidence="10" type="ORF">NCTC12020_00192</name>
</gene>
<feature type="domain" description="Cation efflux protein cytoplasmic" evidence="9">
    <location>
        <begin position="227"/>
        <end position="303"/>
    </location>
</feature>
<dbReference type="FunFam" id="1.20.1510.10:FF:000006">
    <property type="entry name" value="Divalent cation efflux transporter"/>
    <property type="match status" value="1"/>
</dbReference>
<proteinExistence type="inferred from homology"/>
<dbReference type="EMBL" id="UHIO01000001">
    <property type="protein sequence ID" value="SUP40036.1"/>
    <property type="molecule type" value="Genomic_DNA"/>
</dbReference>
<feature type="domain" description="Cation efflux protein cytoplasmic" evidence="9">
    <location>
        <begin position="313"/>
        <end position="383"/>
    </location>
</feature>
<dbReference type="Gene3D" id="1.20.1510.10">
    <property type="entry name" value="Cation efflux protein transmembrane domain"/>
    <property type="match status" value="1"/>
</dbReference>
<dbReference type="InterPro" id="IPR027469">
    <property type="entry name" value="Cation_efflux_TMD_sf"/>
</dbReference>
<evidence type="ECO:0000313" key="10">
    <source>
        <dbReference type="EMBL" id="SUP40036.1"/>
    </source>
</evidence>
<feature type="domain" description="Cation efflux protein transmembrane" evidence="8">
    <location>
        <begin position="31"/>
        <end position="223"/>
    </location>
</feature>
<dbReference type="Proteomes" id="UP000255367">
    <property type="component" value="Unassembled WGS sequence"/>
</dbReference>
<comment type="similarity">
    <text evidence="2">Belongs to the cation diffusion facilitator (CDF) transporter (TC 2.A.4) family.</text>
</comment>
<keyword evidence="6 7" id="KW-0472">Membrane</keyword>
<dbReference type="Pfam" id="PF01545">
    <property type="entry name" value="Cation_efflux"/>
    <property type="match status" value="1"/>
</dbReference>
<protein>
    <submittedName>
        <fullName evidence="10">Ferrous-iron efflux pump FieF</fullName>
    </submittedName>
</protein>
<evidence type="ECO:0000256" key="6">
    <source>
        <dbReference type="ARBA" id="ARBA00023136"/>
    </source>
</evidence>
<dbReference type="InterPro" id="IPR050291">
    <property type="entry name" value="CDF_Transporter"/>
</dbReference>
<evidence type="ECO:0000256" key="2">
    <source>
        <dbReference type="ARBA" id="ARBA00008114"/>
    </source>
</evidence>
<accession>A0A380NGG7</accession>
<feature type="transmembrane region" description="Helical" evidence="7">
    <location>
        <begin position="31"/>
        <end position="51"/>
    </location>
</feature>
<dbReference type="GO" id="GO:0008324">
    <property type="term" value="F:monoatomic cation transmembrane transporter activity"/>
    <property type="evidence" value="ECO:0007669"/>
    <property type="project" value="InterPro"/>
</dbReference>
<dbReference type="Pfam" id="PF16916">
    <property type="entry name" value="ZT_dimer"/>
    <property type="match status" value="2"/>
</dbReference>
<dbReference type="OrthoDB" id="9806522at2"/>